<dbReference type="Pfam" id="PF00881">
    <property type="entry name" value="Nitroreductase"/>
    <property type="match status" value="1"/>
</dbReference>
<dbReference type="RefSeq" id="WP_379866955.1">
    <property type="nucleotide sequence ID" value="NZ_JBHTBW010000062.1"/>
</dbReference>
<dbReference type="InterPro" id="IPR033877">
    <property type="entry name" value="Frm2/Hbn1"/>
</dbReference>
<evidence type="ECO:0000313" key="2">
    <source>
        <dbReference type="EMBL" id="MFC7442823.1"/>
    </source>
</evidence>
<proteinExistence type="predicted"/>
<gene>
    <name evidence="2" type="ORF">ACFQNG_17255</name>
</gene>
<dbReference type="PANTHER" id="PTHR43035">
    <property type="entry name" value="FATTY ACID REPRESSION MUTANT PROTEIN 2-RELATED"/>
    <property type="match status" value="1"/>
</dbReference>
<dbReference type="InterPro" id="IPR000415">
    <property type="entry name" value="Nitroreductase-like"/>
</dbReference>
<comment type="caution">
    <text evidence="2">The sequence shown here is derived from an EMBL/GenBank/DDBJ whole genome shotgun (WGS) entry which is preliminary data.</text>
</comment>
<evidence type="ECO:0000313" key="3">
    <source>
        <dbReference type="Proteomes" id="UP001596500"/>
    </source>
</evidence>
<evidence type="ECO:0000259" key="1">
    <source>
        <dbReference type="Pfam" id="PF00881"/>
    </source>
</evidence>
<sequence>MADTVKDFYTAVAERRSIYGISKEAVVSDERIQEVVNHAVKHTPSSFNSQSARVVVLLGEHHDQLWDITKETLRKIVPADQFGSTEEKMNAFRNGYGTVLFFEDQEVIKSLQEQFALYKENFPVWSEQSSGMLQFVIWTSLELEGFGATLQHYNPLIDDEVKQKWNIPDSWKLIAQMPFGKPTAPAGEKTFKPLEERVKFFK</sequence>
<organism evidence="2 3">
    <name type="scientific">Laceyella putida</name>
    <dbReference type="NCBI Taxonomy" id="110101"/>
    <lineage>
        <taxon>Bacteria</taxon>
        <taxon>Bacillati</taxon>
        <taxon>Bacillota</taxon>
        <taxon>Bacilli</taxon>
        <taxon>Bacillales</taxon>
        <taxon>Thermoactinomycetaceae</taxon>
        <taxon>Laceyella</taxon>
    </lineage>
</organism>
<dbReference type="Gene3D" id="3.40.109.10">
    <property type="entry name" value="NADH Oxidase"/>
    <property type="match status" value="1"/>
</dbReference>
<name>A0ABW2RPD2_9BACL</name>
<protein>
    <submittedName>
        <fullName evidence="2">Nitroreductase family protein</fullName>
    </submittedName>
</protein>
<dbReference type="CDD" id="cd02140">
    <property type="entry name" value="Frm2-like"/>
    <property type="match status" value="1"/>
</dbReference>
<keyword evidence="3" id="KW-1185">Reference proteome</keyword>
<dbReference type="Proteomes" id="UP001596500">
    <property type="component" value="Unassembled WGS sequence"/>
</dbReference>
<accession>A0ABW2RPD2</accession>
<dbReference type="InterPro" id="IPR029479">
    <property type="entry name" value="Nitroreductase"/>
</dbReference>
<dbReference type="SUPFAM" id="SSF55469">
    <property type="entry name" value="FMN-dependent nitroreductase-like"/>
    <property type="match status" value="1"/>
</dbReference>
<dbReference type="EMBL" id="JBHTBW010000062">
    <property type="protein sequence ID" value="MFC7442823.1"/>
    <property type="molecule type" value="Genomic_DNA"/>
</dbReference>
<feature type="domain" description="Nitroreductase" evidence="1">
    <location>
        <begin position="12"/>
        <end position="181"/>
    </location>
</feature>
<reference evidence="3" key="1">
    <citation type="journal article" date="2019" name="Int. J. Syst. Evol. Microbiol.">
        <title>The Global Catalogue of Microorganisms (GCM) 10K type strain sequencing project: providing services to taxonomists for standard genome sequencing and annotation.</title>
        <authorList>
            <consortium name="The Broad Institute Genomics Platform"/>
            <consortium name="The Broad Institute Genome Sequencing Center for Infectious Disease"/>
            <person name="Wu L."/>
            <person name="Ma J."/>
        </authorList>
    </citation>
    <scope>NUCLEOTIDE SEQUENCE [LARGE SCALE GENOMIC DNA]</scope>
    <source>
        <strain evidence="3">CGMCC 1.12942</strain>
    </source>
</reference>
<dbReference type="PANTHER" id="PTHR43035:SF1">
    <property type="entry name" value="FATTY ACID REPRESSION MUTANT PROTEIN 2-RELATED"/>
    <property type="match status" value="1"/>
</dbReference>